<reference evidence="2 3" key="1">
    <citation type="submission" date="2020-02" db="EMBL/GenBank/DDBJ databases">
        <title>Draft genome sequence of Haematococcus lacustris strain NIES-144.</title>
        <authorList>
            <person name="Morimoto D."/>
            <person name="Nakagawa S."/>
            <person name="Yoshida T."/>
            <person name="Sawayama S."/>
        </authorList>
    </citation>
    <scope>NUCLEOTIDE SEQUENCE [LARGE SCALE GENOMIC DNA]</scope>
    <source>
        <strain evidence="2 3">NIES-144</strain>
    </source>
</reference>
<dbReference type="AlphaFoldDB" id="A0A699ZZY3"/>
<feature type="region of interest" description="Disordered" evidence="1">
    <location>
        <begin position="1"/>
        <end position="27"/>
    </location>
</feature>
<organism evidence="2 3">
    <name type="scientific">Haematococcus lacustris</name>
    <name type="common">Green alga</name>
    <name type="synonym">Haematococcus pluvialis</name>
    <dbReference type="NCBI Taxonomy" id="44745"/>
    <lineage>
        <taxon>Eukaryota</taxon>
        <taxon>Viridiplantae</taxon>
        <taxon>Chlorophyta</taxon>
        <taxon>core chlorophytes</taxon>
        <taxon>Chlorophyceae</taxon>
        <taxon>CS clade</taxon>
        <taxon>Chlamydomonadales</taxon>
        <taxon>Haematococcaceae</taxon>
        <taxon>Haematococcus</taxon>
    </lineage>
</organism>
<keyword evidence="3" id="KW-1185">Reference proteome</keyword>
<comment type="caution">
    <text evidence="2">The sequence shown here is derived from an EMBL/GenBank/DDBJ whole genome shotgun (WGS) entry which is preliminary data.</text>
</comment>
<evidence type="ECO:0000256" key="1">
    <source>
        <dbReference type="SAM" id="MobiDB-lite"/>
    </source>
</evidence>
<dbReference type="Proteomes" id="UP000485058">
    <property type="component" value="Unassembled WGS sequence"/>
</dbReference>
<proteinExistence type="predicted"/>
<sequence length="98" mass="10318">TAGAGAASSSRASSRGRSGSSGPDEALQSSLMHLVRAAVGSRRRSPATSTCDQGHKYWFDVQRNVWHGRLGNLVLLPLSTPALASIANADYDVKAAFY</sequence>
<name>A0A699ZZY3_HAELA</name>
<gene>
    <name evidence="2" type="ORF">HaLaN_22270</name>
</gene>
<evidence type="ECO:0000313" key="3">
    <source>
        <dbReference type="Proteomes" id="UP000485058"/>
    </source>
</evidence>
<evidence type="ECO:0000313" key="2">
    <source>
        <dbReference type="EMBL" id="GFH24464.1"/>
    </source>
</evidence>
<feature type="compositionally biased region" description="Low complexity" evidence="1">
    <location>
        <begin position="1"/>
        <end position="22"/>
    </location>
</feature>
<accession>A0A699ZZY3</accession>
<feature type="non-terminal residue" evidence="2">
    <location>
        <position position="98"/>
    </location>
</feature>
<protein>
    <submittedName>
        <fullName evidence="2">DUF262 domain-containing protein</fullName>
    </submittedName>
</protein>
<dbReference type="EMBL" id="BLLF01002543">
    <property type="protein sequence ID" value="GFH24464.1"/>
    <property type="molecule type" value="Genomic_DNA"/>
</dbReference>
<feature type="non-terminal residue" evidence="2">
    <location>
        <position position="1"/>
    </location>
</feature>